<organism evidence="1 2">
    <name type="scientific">Paragemmobacter ruber</name>
    <dbReference type="NCBI Taxonomy" id="1985673"/>
    <lineage>
        <taxon>Bacteria</taxon>
        <taxon>Pseudomonadati</taxon>
        <taxon>Pseudomonadota</taxon>
        <taxon>Alphaproteobacteria</taxon>
        <taxon>Rhodobacterales</taxon>
        <taxon>Paracoccaceae</taxon>
        <taxon>Paragemmobacter</taxon>
    </lineage>
</organism>
<name>A0ABW9Y787_9RHOB</name>
<accession>A0ABW9Y787</accession>
<dbReference type="RefSeq" id="WP_161767044.1">
    <property type="nucleotide sequence ID" value="NZ_JAAATW010000002.1"/>
</dbReference>
<keyword evidence="2" id="KW-1185">Reference proteome</keyword>
<reference evidence="2" key="1">
    <citation type="submission" date="2020-01" db="EMBL/GenBank/DDBJ databases">
        <title>Sphingomonas sp. strain CSW-10.</title>
        <authorList>
            <person name="Chen W.-M."/>
        </authorList>
    </citation>
    <scope>NUCLEOTIDE SEQUENCE [LARGE SCALE GENOMIC DNA]</scope>
    <source>
        <strain evidence="2">CCP-1</strain>
    </source>
</reference>
<dbReference type="InterPro" id="IPR045386">
    <property type="entry name" value="DUF6525"/>
</dbReference>
<evidence type="ECO:0000313" key="2">
    <source>
        <dbReference type="Proteomes" id="UP001517376"/>
    </source>
</evidence>
<protein>
    <submittedName>
        <fullName evidence="1">Uncharacterized protein</fullName>
    </submittedName>
</protein>
<evidence type="ECO:0000313" key="1">
    <source>
        <dbReference type="EMBL" id="NBE08054.1"/>
    </source>
</evidence>
<comment type="caution">
    <text evidence="1">The sequence shown here is derived from an EMBL/GenBank/DDBJ whole genome shotgun (WGS) entry which is preliminary data.</text>
</comment>
<gene>
    <name evidence="1" type="ORF">GU920_10945</name>
</gene>
<sequence>MSGNLRSPRAQWRRGCPMRAHDALPAPLRLWLKEAALPWSAQSARRVWEREVRRSGVEGALRRLAEVEAATLARERDEVWRA</sequence>
<dbReference type="EMBL" id="JAAATW010000002">
    <property type="protein sequence ID" value="NBE08054.1"/>
    <property type="molecule type" value="Genomic_DNA"/>
</dbReference>
<dbReference type="Pfam" id="PF20135">
    <property type="entry name" value="DUF6525"/>
    <property type="match status" value="1"/>
</dbReference>
<proteinExistence type="predicted"/>
<dbReference type="Proteomes" id="UP001517376">
    <property type="component" value="Unassembled WGS sequence"/>
</dbReference>